<organism evidence="2 3">
    <name type="scientific">Hymenobacter polaris</name>
    <dbReference type="NCBI Taxonomy" id="2682546"/>
    <lineage>
        <taxon>Bacteria</taxon>
        <taxon>Pseudomonadati</taxon>
        <taxon>Bacteroidota</taxon>
        <taxon>Cytophagia</taxon>
        <taxon>Cytophagales</taxon>
        <taxon>Hymenobacteraceae</taxon>
        <taxon>Hymenobacter</taxon>
    </lineage>
</organism>
<sequence length="215" mass="23725">MKSSTKQLVVALALLAGPAYAQMPAVISAPIAEDQSRKQVVHQGISTTLLGQGKVLASDMTKVSGQIKGVIDKTQALHDQWYSSLLQISAGVRNYRRVREIYTHQGEMISQFSAIIPELRTKQLSPAQLSEASTVYQGILTENIALMGELAGVLSASKAKMTDPERIEFIDNIADRISEQHNLMNYFSSKCRAIAQQQAQQVQDRESMRAFMTAR</sequence>
<evidence type="ECO:0000313" key="2">
    <source>
        <dbReference type="EMBL" id="NML68122.1"/>
    </source>
</evidence>
<proteinExistence type="predicted"/>
<name>A0A7Y0AIT5_9BACT</name>
<evidence type="ECO:0008006" key="4">
    <source>
        <dbReference type="Google" id="ProtNLM"/>
    </source>
</evidence>
<dbReference type="AlphaFoldDB" id="A0A7Y0AIT5"/>
<dbReference type="RefSeq" id="WP_169533830.1">
    <property type="nucleotide sequence ID" value="NZ_JABBGH010000006.1"/>
</dbReference>
<reference evidence="2 3" key="1">
    <citation type="submission" date="2020-04" db="EMBL/GenBank/DDBJ databases">
        <title>Hymenobacter polaris sp. nov., isolated from Arctic soil.</title>
        <authorList>
            <person name="Dahal R.H."/>
        </authorList>
    </citation>
    <scope>NUCLEOTIDE SEQUENCE [LARGE SCALE GENOMIC DNA]</scope>
    <source>
        <strain evidence="2 3">RP-2-7</strain>
    </source>
</reference>
<gene>
    <name evidence="2" type="ORF">HHL22_23225</name>
</gene>
<keyword evidence="3" id="KW-1185">Reference proteome</keyword>
<dbReference type="EMBL" id="JABBGH010000006">
    <property type="protein sequence ID" value="NML68122.1"/>
    <property type="molecule type" value="Genomic_DNA"/>
</dbReference>
<feature type="chain" id="PRO_5030720714" description="Conjugal transfer protein TraI" evidence="1">
    <location>
        <begin position="22"/>
        <end position="215"/>
    </location>
</feature>
<evidence type="ECO:0000313" key="3">
    <source>
        <dbReference type="Proteomes" id="UP000559626"/>
    </source>
</evidence>
<evidence type="ECO:0000256" key="1">
    <source>
        <dbReference type="SAM" id="SignalP"/>
    </source>
</evidence>
<comment type="caution">
    <text evidence="2">The sequence shown here is derived from an EMBL/GenBank/DDBJ whole genome shotgun (WGS) entry which is preliminary data.</text>
</comment>
<protein>
    <recommendedName>
        <fullName evidence="4">Conjugal transfer protein TraI</fullName>
    </recommendedName>
</protein>
<dbReference type="Proteomes" id="UP000559626">
    <property type="component" value="Unassembled WGS sequence"/>
</dbReference>
<keyword evidence="1" id="KW-0732">Signal</keyword>
<feature type="signal peptide" evidence="1">
    <location>
        <begin position="1"/>
        <end position="21"/>
    </location>
</feature>
<accession>A0A7Y0AIT5</accession>